<proteinExistence type="predicted"/>
<dbReference type="InterPro" id="IPR052516">
    <property type="entry name" value="N-heterocyclic_Hydroxylase"/>
</dbReference>
<evidence type="ECO:0000259" key="1">
    <source>
        <dbReference type="SMART" id="SM01008"/>
    </source>
</evidence>
<dbReference type="SUPFAM" id="SSF56003">
    <property type="entry name" value="Molybdenum cofactor-binding domain"/>
    <property type="match status" value="2"/>
</dbReference>
<dbReference type="Gene3D" id="3.30.365.10">
    <property type="entry name" value="Aldehyde oxidase/xanthine dehydrogenase, molybdopterin binding domain"/>
    <property type="match status" value="3"/>
</dbReference>
<gene>
    <name evidence="2" type="ORF">MNBD_GAMMA08-3051</name>
</gene>
<evidence type="ECO:0000313" key="2">
    <source>
        <dbReference type="EMBL" id="VAW67652.1"/>
    </source>
</evidence>
<dbReference type="Pfam" id="PF02738">
    <property type="entry name" value="MoCoBD_1"/>
    <property type="match status" value="1"/>
</dbReference>
<dbReference type="InterPro" id="IPR000674">
    <property type="entry name" value="Ald_Oxase/Xan_DH_a/b"/>
</dbReference>
<dbReference type="EMBL" id="UOFH01000399">
    <property type="protein sequence ID" value="VAW67652.1"/>
    <property type="molecule type" value="Genomic_DNA"/>
</dbReference>
<dbReference type="EC" id="1.3.99.16" evidence="2"/>
<dbReference type="Pfam" id="PF20256">
    <property type="entry name" value="MoCoBD_2"/>
    <property type="match status" value="1"/>
</dbReference>
<organism evidence="2">
    <name type="scientific">hydrothermal vent metagenome</name>
    <dbReference type="NCBI Taxonomy" id="652676"/>
    <lineage>
        <taxon>unclassified sequences</taxon>
        <taxon>metagenomes</taxon>
        <taxon>ecological metagenomes</taxon>
    </lineage>
</organism>
<reference evidence="2" key="1">
    <citation type="submission" date="2018-06" db="EMBL/GenBank/DDBJ databases">
        <authorList>
            <person name="Zhirakovskaya E."/>
        </authorList>
    </citation>
    <scope>NUCLEOTIDE SEQUENCE</scope>
</reference>
<dbReference type="SMART" id="SM01008">
    <property type="entry name" value="Ald_Xan_dh_C"/>
    <property type="match status" value="1"/>
</dbReference>
<dbReference type="InterPro" id="IPR046867">
    <property type="entry name" value="AldOxase/xan_DH_MoCoBD2"/>
</dbReference>
<sequence length="443" mass="47833">MKKNKQIINVSRRQFLIKGVSIGAGLTLGVHLQGCNDQSSVNSNAGPGLAGNENSSNKKSNGAFNANAFVRIGTDNSVTVIMKHLEMGQGSYTGMATLIAEELDASWEQIKYEAAPADPKIYNNLFWGPTQGTGGSTAIANAYTQMRKAGATARYMLVEAAAKKWQVDASEIIVKQGVVIHDATKQSANFGKLAELASQQATPESVFLKDPEDFVFIGHQSPRKDSHEKTTGQAIYTQDIKLPNMLTALVAHPPRFGATVESFDASQAKKIKGVSDVVQIPNGVAVLADNFWNAKKARDALIIEWNNDDAFKKSSDEILADYKNRAKKRGYIAKKNGNTSRAFKNAATVLEAAYEFPYLAHAAMEPMNCVVHITDEGVEIWNGAQIQTLDQAAVAKLLGIKREQVKINMLYAGGSFGRRGNPHSDYIVEAASIAKAIKKAGAG</sequence>
<dbReference type="AlphaFoldDB" id="A0A3B0XWY2"/>
<dbReference type="InterPro" id="IPR037165">
    <property type="entry name" value="AldOxase/xan_DH_Mopterin-bd_sf"/>
</dbReference>
<dbReference type="GO" id="GO:0047121">
    <property type="term" value="F:isoquinoline 1-oxidoreductase activity"/>
    <property type="evidence" value="ECO:0007669"/>
    <property type="project" value="UniProtKB-EC"/>
</dbReference>
<dbReference type="InterPro" id="IPR008274">
    <property type="entry name" value="AldOxase/xan_DH_MoCoBD1"/>
</dbReference>
<dbReference type="Gene3D" id="3.90.1170.50">
    <property type="entry name" value="Aldehyde oxidase/xanthine dehydrogenase, a/b hammerhead"/>
    <property type="match status" value="1"/>
</dbReference>
<name>A0A3B0XWY2_9ZZZZ</name>
<protein>
    <submittedName>
        <fullName evidence="2">Isoquinoline 1-oxidoreductase beta subunit</fullName>
        <ecNumber evidence="2">1.3.99.16</ecNumber>
    </submittedName>
</protein>
<accession>A0A3B0XWY2</accession>
<dbReference type="PANTHER" id="PTHR47495:SF2">
    <property type="entry name" value="ALDEHYDE DEHYDROGENASE"/>
    <property type="match status" value="1"/>
</dbReference>
<dbReference type="PANTHER" id="PTHR47495">
    <property type="entry name" value="ALDEHYDE DEHYDROGENASE"/>
    <property type="match status" value="1"/>
</dbReference>
<feature type="domain" description="Aldehyde oxidase/xanthine dehydrogenase a/b hammerhead" evidence="1">
    <location>
        <begin position="231"/>
        <end position="309"/>
    </location>
</feature>
<keyword evidence="2" id="KW-0560">Oxidoreductase</keyword>